<comment type="subunit">
    <text evidence="3">Consists of at least two heavy chains and a number of intermediate and light chains.</text>
</comment>
<evidence type="ECO:0000256" key="3">
    <source>
        <dbReference type="ARBA" id="ARBA00011655"/>
    </source>
</evidence>
<dbReference type="Pfam" id="PF01221">
    <property type="entry name" value="Dynein_light"/>
    <property type="match status" value="1"/>
</dbReference>
<evidence type="ECO:0000256" key="4">
    <source>
        <dbReference type="ARBA" id="ARBA00022490"/>
    </source>
</evidence>
<evidence type="ECO:0000256" key="7">
    <source>
        <dbReference type="ARBA" id="ARBA00023069"/>
    </source>
</evidence>
<evidence type="ECO:0000256" key="12">
    <source>
        <dbReference type="RuleBase" id="RU365010"/>
    </source>
</evidence>
<reference evidence="13" key="1">
    <citation type="submission" date="2016-01" db="EMBL/GenBank/DDBJ databases">
        <title>Reference transcriptome for the parasite Schistocephalus solidus: insights into the molecular evolution of parasitism.</title>
        <authorList>
            <person name="Hebert F.O."/>
            <person name="Grambauer S."/>
            <person name="Barber I."/>
            <person name="Landry C.R."/>
            <person name="Aubin-Horth N."/>
        </authorList>
    </citation>
    <scope>NUCLEOTIDE SEQUENCE</scope>
</reference>
<dbReference type="PANTHER" id="PTHR11886">
    <property type="entry name" value="DYNEIN LIGHT CHAIN"/>
    <property type="match status" value="1"/>
</dbReference>
<keyword evidence="8 12" id="KW-0505">Motor protein</keyword>
<keyword evidence="4 12" id="KW-0963">Cytoplasm</keyword>
<protein>
    <recommendedName>
        <fullName evidence="12">Dynein light chain</fullName>
    </recommendedName>
</protein>
<dbReference type="PANTHER" id="PTHR11886:SF2">
    <property type="entry name" value="DYNEIN AXONEMAL LIGHT CHAIN 4"/>
    <property type="match status" value="1"/>
</dbReference>
<dbReference type="GO" id="GO:0007017">
    <property type="term" value="P:microtubule-based process"/>
    <property type="evidence" value="ECO:0007669"/>
    <property type="project" value="InterPro"/>
</dbReference>
<dbReference type="Gene3D" id="3.30.740.10">
    <property type="entry name" value="Protein Inhibitor Of Neuronal Nitric Oxide Synthase"/>
    <property type="match status" value="1"/>
</dbReference>
<name>A0A0X3P057_SCHSO</name>
<dbReference type="GO" id="GO:0030286">
    <property type="term" value="C:dynein complex"/>
    <property type="evidence" value="ECO:0007669"/>
    <property type="project" value="UniProtKB-KW"/>
</dbReference>
<dbReference type="SUPFAM" id="SSF54648">
    <property type="entry name" value="DLC"/>
    <property type="match status" value="1"/>
</dbReference>
<proteinExistence type="inferred from homology"/>
<keyword evidence="9 12" id="KW-0206">Cytoskeleton</keyword>
<comment type="similarity">
    <text evidence="2 12">Belongs to the dynein light chain family.</text>
</comment>
<sequence length="103" mass="11366">MGEEGNKETSAKASLVYPLVKYSELSDELQSEISELCVTACEKYANDNSDAAKMVKEGLEQRTGPGWHVIVGPGFGFEISYELKNILYMYFGGNTGVLLWKCS</sequence>
<evidence type="ECO:0000256" key="2">
    <source>
        <dbReference type="ARBA" id="ARBA00010156"/>
    </source>
</evidence>
<accession>A0A0X3P057</accession>
<evidence type="ECO:0000256" key="11">
    <source>
        <dbReference type="ARBA" id="ARBA00057688"/>
    </source>
</evidence>
<dbReference type="FunFam" id="3.30.740.10:FF:000002">
    <property type="entry name" value="Dynein light chain"/>
    <property type="match status" value="1"/>
</dbReference>
<dbReference type="AlphaFoldDB" id="A0A0X3P057"/>
<evidence type="ECO:0000256" key="1">
    <source>
        <dbReference type="ARBA" id="ARBA00004430"/>
    </source>
</evidence>
<evidence type="ECO:0000313" key="13">
    <source>
        <dbReference type="EMBL" id="JAP45245.1"/>
    </source>
</evidence>
<dbReference type="GO" id="GO:0005930">
    <property type="term" value="C:axoneme"/>
    <property type="evidence" value="ECO:0007669"/>
    <property type="project" value="UniProtKB-SubCell"/>
</dbReference>
<evidence type="ECO:0000256" key="8">
    <source>
        <dbReference type="ARBA" id="ARBA00023175"/>
    </source>
</evidence>
<dbReference type="InterPro" id="IPR037177">
    <property type="entry name" value="DLC_sf"/>
</dbReference>
<dbReference type="GO" id="GO:0005874">
    <property type="term" value="C:microtubule"/>
    <property type="evidence" value="ECO:0007669"/>
    <property type="project" value="UniProtKB-KW"/>
</dbReference>
<evidence type="ECO:0000256" key="5">
    <source>
        <dbReference type="ARBA" id="ARBA00022701"/>
    </source>
</evidence>
<dbReference type="CDD" id="cd21453">
    <property type="entry name" value="DLC-like_DNAL4"/>
    <property type="match status" value="1"/>
</dbReference>
<dbReference type="EMBL" id="GEEE01017980">
    <property type="protein sequence ID" value="JAP45245.1"/>
    <property type="molecule type" value="Transcribed_RNA"/>
</dbReference>
<comment type="subcellular location">
    <subcellularLocation>
        <location evidence="1">Cytoplasm</location>
        <location evidence="1">Cytoskeleton</location>
        <location evidence="1">Cilium axoneme</location>
    </subcellularLocation>
</comment>
<evidence type="ECO:0000256" key="10">
    <source>
        <dbReference type="ARBA" id="ARBA00023273"/>
    </source>
</evidence>
<evidence type="ECO:0000256" key="9">
    <source>
        <dbReference type="ARBA" id="ARBA00023212"/>
    </source>
</evidence>
<comment type="function">
    <text evidence="11">Force generating protein of respiratory cilia. Produces force towards the minus ends of microtubules. Dynein has ATPase activity.</text>
</comment>
<keyword evidence="7" id="KW-0969">Cilium</keyword>
<dbReference type="InterPro" id="IPR001372">
    <property type="entry name" value="Dynein_light_chain_typ-1/2"/>
</dbReference>
<gene>
    <name evidence="13" type="primary">DNAL4</name>
    <name evidence="13" type="ORF">TR143840</name>
</gene>
<keyword evidence="10" id="KW-0966">Cell projection</keyword>
<organism evidence="13">
    <name type="scientific">Schistocephalus solidus</name>
    <name type="common">Tapeworm</name>
    <dbReference type="NCBI Taxonomy" id="70667"/>
    <lineage>
        <taxon>Eukaryota</taxon>
        <taxon>Metazoa</taxon>
        <taxon>Spiralia</taxon>
        <taxon>Lophotrochozoa</taxon>
        <taxon>Platyhelminthes</taxon>
        <taxon>Cestoda</taxon>
        <taxon>Eucestoda</taxon>
        <taxon>Diphyllobothriidea</taxon>
        <taxon>Diphyllobothriidae</taxon>
        <taxon>Schistocephalus</taxon>
    </lineage>
</organism>
<keyword evidence="6 12" id="KW-0243">Dynein</keyword>
<evidence type="ECO:0000256" key="6">
    <source>
        <dbReference type="ARBA" id="ARBA00023017"/>
    </source>
</evidence>
<keyword evidence="5 12" id="KW-0493">Microtubule</keyword>
<dbReference type="SMART" id="SM01375">
    <property type="entry name" value="Dynein_light"/>
    <property type="match status" value="1"/>
</dbReference>